<reference evidence="7" key="1">
    <citation type="journal article" date="2016" name="Nature">
        <title>The genome of the seagrass Zostera marina reveals angiosperm adaptation to the sea.</title>
        <authorList>
            <person name="Olsen J.L."/>
            <person name="Rouze P."/>
            <person name="Verhelst B."/>
            <person name="Lin Y.-C."/>
            <person name="Bayer T."/>
            <person name="Collen J."/>
            <person name="Dattolo E."/>
            <person name="De Paoli E."/>
            <person name="Dittami S."/>
            <person name="Maumus F."/>
            <person name="Michel G."/>
            <person name="Kersting A."/>
            <person name="Lauritano C."/>
            <person name="Lohaus R."/>
            <person name="Toepel M."/>
            <person name="Tonon T."/>
            <person name="Vanneste K."/>
            <person name="Amirebrahimi M."/>
            <person name="Brakel J."/>
            <person name="Bostroem C."/>
            <person name="Chovatia M."/>
            <person name="Grimwood J."/>
            <person name="Jenkins J.W."/>
            <person name="Jueterbock A."/>
            <person name="Mraz A."/>
            <person name="Stam W.T."/>
            <person name="Tice H."/>
            <person name="Bornberg-Bauer E."/>
            <person name="Green P.J."/>
            <person name="Pearson G.A."/>
            <person name="Procaccini G."/>
            <person name="Duarte C.M."/>
            <person name="Schmutz J."/>
            <person name="Reusch T.B.H."/>
            <person name="Van de Peer Y."/>
        </authorList>
    </citation>
    <scope>NUCLEOTIDE SEQUENCE [LARGE SCALE GENOMIC DNA]</scope>
    <source>
        <strain evidence="7">cv. Finnish</strain>
    </source>
</reference>
<dbReference type="CDD" id="cd23165">
    <property type="entry name" value="Prefoldin_4"/>
    <property type="match status" value="1"/>
</dbReference>
<evidence type="ECO:0000256" key="1">
    <source>
        <dbReference type="ARBA" id="ARBA00008045"/>
    </source>
</evidence>
<dbReference type="PIRSF" id="PIRSF016477">
    <property type="entry name" value="Prefoldin_subunit_4"/>
    <property type="match status" value="1"/>
</dbReference>
<dbReference type="SUPFAM" id="SSF46579">
    <property type="entry name" value="Prefoldin"/>
    <property type="match status" value="1"/>
</dbReference>
<dbReference type="PANTHER" id="PTHR21100">
    <property type="entry name" value="PREFOLDIN SUBUNIT 4"/>
    <property type="match status" value="1"/>
</dbReference>
<dbReference type="Proteomes" id="UP000036987">
    <property type="component" value="Unassembled WGS sequence"/>
</dbReference>
<accession>A0A0K9NY69</accession>
<organism evidence="6 7">
    <name type="scientific">Zostera marina</name>
    <name type="common">Eelgrass</name>
    <dbReference type="NCBI Taxonomy" id="29655"/>
    <lineage>
        <taxon>Eukaryota</taxon>
        <taxon>Viridiplantae</taxon>
        <taxon>Streptophyta</taxon>
        <taxon>Embryophyta</taxon>
        <taxon>Tracheophyta</taxon>
        <taxon>Spermatophyta</taxon>
        <taxon>Magnoliopsida</taxon>
        <taxon>Liliopsida</taxon>
        <taxon>Zosteraceae</taxon>
        <taxon>Zostera</taxon>
    </lineage>
</organism>
<dbReference type="Gene3D" id="1.10.287.370">
    <property type="match status" value="1"/>
</dbReference>
<evidence type="ECO:0000256" key="2">
    <source>
        <dbReference type="ARBA" id="ARBA00023186"/>
    </source>
</evidence>
<dbReference type="FunFam" id="1.10.287.370:FF:000005">
    <property type="entry name" value="Prefoldin subunit 4"/>
    <property type="match status" value="1"/>
</dbReference>
<dbReference type="InterPro" id="IPR002777">
    <property type="entry name" value="PFD_beta-like"/>
</dbReference>
<keyword evidence="2 4" id="KW-0143">Chaperone</keyword>
<dbReference type="OMA" id="KFGRAIN"/>
<keyword evidence="7" id="KW-1185">Reference proteome</keyword>
<dbReference type="Pfam" id="PF01920">
    <property type="entry name" value="Prefoldin_2"/>
    <property type="match status" value="1"/>
</dbReference>
<comment type="similarity">
    <text evidence="1 4">Belongs to the prefoldin subunit beta family.</text>
</comment>
<name>A0A0K9NY69_ZOSMR</name>
<dbReference type="InterPro" id="IPR009053">
    <property type="entry name" value="Prefoldin"/>
</dbReference>
<evidence type="ECO:0000313" key="7">
    <source>
        <dbReference type="Proteomes" id="UP000036987"/>
    </source>
</evidence>
<evidence type="ECO:0000256" key="5">
    <source>
        <dbReference type="SAM" id="Coils"/>
    </source>
</evidence>
<feature type="coiled-coil region" evidence="5">
    <location>
        <begin position="29"/>
        <end position="112"/>
    </location>
</feature>
<dbReference type="GO" id="GO:0016272">
    <property type="term" value="C:prefoldin complex"/>
    <property type="evidence" value="ECO:0000318"/>
    <property type="project" value="GO_Central"/>
</dbReference>
<dbReference type="GO" id="GO:0006457">
    <property type="term" value="P:protein folding"/>
    <property type="evidence" value="ECO:0000318"/>
    <property type="project" value="GO_Central"/>
</dbReference>
<comment type="caution">
    <text evidence="6">The sequence shown here is derived from an EMBL/GenBank/DDBJ whole genome shotgun (WGS) entry which is preliminary data.</text>
</comment>
<dbReference type="STRING" id="29655.A0A0K9NY69"/>
<evidence type="ECO:0000313" key="6">
    <source>
        <dbReference type="EMBL" id="KMZ61741.1"/>
    </source>
</evidence>
<keyword evidence="5" id="KW-0175">Coiled coil</keyword>
<dbReference type="AlphaFoldDB" id="A0A0K9NY69"/>
<dbReference type="GO" id="GO:0005737">
    <property type="term" value="C:cytoplasm"/>
    <property type="evidence" value="ECO:0000318"/>
    <property type="project" value="GO_Central"/>
</dbReference>
<dbReference type="InterPro" id="IPR016661">
    <property type="entry name" value="PFDN4"/>
</dbReference>
<dbReference type="GO" id="GO:0051082">
    <property type="term" value="F:unfolded protein binding"/>
    <property type="evidence" value="ECO:0000318"/>
    <property type="project" value="GO_Central"/>
</dbReference>
<dbReference type="OrthoDB" id="10250441at2759"/>
<comment type="function">
    <text evidence="3 4">Binds specifically to cytosolic chaperonin (c-CPN) and transfers target proteins to it. Binds to nascent polypeptide chain and promotes folding in an environment in which there are many competing pathways for nonnative proteins.</text>
</comment>
<dbReference type="PANTHER" id="PTHR21100:SF9">
    <property type="entry name" value="PREFOLDIN SUBUNIT 4"/>
    <property type="match status" value="1"/>
</dbReference>
<proteinExistence type="inferred from homology"/>
<dbReference type="EMBL" id="LFYR01001430">
    <property type="protein sequence ID" value="KMZ61741.1"/>
    <property type="molecule type" value="Genomic_DNA"/>
</dbReference>
<evidence type="ECO:0000256" key="3">
    <source>
        <dbReference type="ARBA" id="ARBA00024667"/>
    </source>
</evidence>
<gene>
    <name evidence="6" type="ORF">ZOSMA_4G00250</name>
</gene>
<sequence>MQQGGGSDMVVTWEDQQNINKFGRLNNKFHELEEEIKISRDANENLEDAENELMISDEDVVRFQIGEVFAHMQKDDVENRLEEMKDEASKKLKRLEEEKALVVSQMDGLKNILYARFNDSINLEED</sequence>
<protein>
    <recommendedName>
        <fullName evidence="4">Prefoldin subunit 4</fullName>
    </recommendedName>
</protein>
<evidence type="ECO:0000256" key="4">
    <source>
        <dbReference type="PIRNR" id="PIRNR016477"/>
    </source>
</evidence>
<dbReference type="GO" id="GO:0009409">
    <property type="term" value="P:response to cold"/>
    <property type="evidence" value="ECO:0007669"/>
    <property type="project" value="UniProtKB-ARBA"/>
</dbReference>
<comment type="subunit">
    <text evidence="4">Heterohexamer of two PFD-alpha type and four PFD-beta type subunits.</text>
</comment>